<keyword evidence="1" id="KW-0732">Signal</keyword>
<comment type="caution">
    <text evidence="2">The sequence shown here is derived from an EMBL/GenBank/DDBJ whole genome shotgun (WGS) entry which is preliminary data.</text>
</comment>
<dbReference type="EMBL" id="RCDC01000006">
    <property type="protein sequence ID" value="RLK51744.1"/>
    <property type="molecule type" value="Genomic_DNA"/>
</dbReference>
<dbReference type="AlphaFoldDB" id="A0A498C658"/>
<gene>
    <name evidence="2" type="ORF">BCL79_2887</name>
</gene>
<feature type="signal peptide" evidence="1">
    <location>
        <begin position="1"/>
        <end position="20"/>
    </location>
</feature>
<sequence>MKGMVYTTMVLLAAAGPAMASPACEKAFKTVGDPRNGALYMADLTLPGLKVQSALDQLRKIGGDDKFEVGGQLVDGDSGDQYLIQREGLRTPLVMVATADRTGRVTLATKLARGQTIEPQAAKQSMCEMLGKLKAGSQGDALAAAGRSQYPMPAVETVAAPDLSKKMGKEVKDTMALYRSAGAFKDMLLGTTTNKEDKGDRSATFLPLYAKYVGRRYQIDGQIYTVNTNTYSTKPGEVGSINYLVTPTRGLLRVRQNDTFNNNNYTIRCEFASDQAANFTMLRERDWAKLEGEISSIEESSMTLRNCRQAS</sequence>
<evidence type="ECO:0000256" key="1">
    <source>
        <dbReference type="SAM" id="SignalP"/>
    </source>
</evidence>
<organism evidence="2 3">
    <name type="scientific">Stenotrophomonas rhizophila</name>
    <dbReference type="NCBI Taxonomy" id="216778"/>
    <lineage>
        <taxon>Bacteria</taxon>
        <taxon>Pseudomonadati</taxon>
        <taxon>Pseudomonadota</taxon>
        <taxon>Gammaproteobacteria</taxon>
        <taxon>Lysobacterales</taxon>
        <taxon>Lysobacteraceae</taxon>
        <taxon>Stenotrophomonas</taxon>
    </lineage>
</organism>
<name>A0A498C658_9GAMM</name>
<accession>A0A498C658</accession>
<proteinExistence type="predicted"/>
<reference evidence="2 3" key="1">
    <citation type="submission" date="2018-10" db="EMBL/GenBank/DDBJ databases">
        <title>Comparative analysis of microorganisms from saline springs in Andes Mountain Range, Colombia.</title>
        <authorList>
            <person name="Rubin E."/>
        </authorList>
    </citation>
    <scope>NUCLEOTIDE SEQUENCE [LARGE SCALE GENOMIC DNA]</scope>
    <source>
        <strain evidence="2 3">USBA GBX 843</strain>
    </source>
</reference>
<dbReference type="Proteomes" id="UP000274786">
    <property type="component" value="Unassembled WGS sequence"/>
</dbReference>
<dbReference type="RefSeq" id="WP_226956686.1">
    <property type="nucleotide sequence ID" value="NZ_RCDC01000006.1"/>
</dbReference>
<feature type="chain" id="PRO_5019757255" evidence="1">
    <location>
        <begin position="21"/>
        <end position="311"/>
    </location>
</feature>
<evidence type="ECO:0000313" key="3">
    <source>
        <dbReference type="Proteomes" id="UP000274786"/>
    </source>
</evidence>
<protein>
    <submittedName>
        <fullName evidence="2">Uncharacterized protein</fullName>
    </submittedName>
</protein>
<evidence type="ECO:0000313" key="2">
    <source>
        <dbReference type="EMBL" id="RLK51744.1"/>
    </source>
</evidence>